<dbReference type="InterPro" id="IPR050351">
    <property type="entry name" value="BphY/WalK/GraS-like"/>
</dbReference>
<evidence type="ECO:0000256" key="7">
    <source>
        <dbReference type="ARBA" id="ARBA00022777"/>
    </source>
</evidence>
<evidence type="ECO:0000256" key="1">
    <source>
        <dbReference type="ARBA" id="ARBA00000085"/>
    </source>
</evidence>
<keyword evidence="4" id="KW-1003">Cell membrane</keyword>
<dbReference type="GeneID" id="79876165"/>
<dbReference type="GO" id="GO:0004721">
    <property type="term" value="F:phosphoprotein phosphatase activity"/>
    <property type="evidence" value="ECO:0007669"/>
    <property type="project" value="TreeGrafter"/>
</dbReference>
<protein>
    <recommendedName>
        <fullName evidence="3">histidine kinase</fullName>
        <ecNumber evidence="3">2.7.13.3</ecNumber>
    </recommendedName>
</protein>
<dbReference type="Gene3D" id="3.30.565.10">
    <property type="entry name" value="Histidine kinase-like ATPase, C-terminal domain"/>
    <property type="match status" value="1"/>
</dbReference>
<evidence type="ECO:0000313" key="11">
    <source>
        <dbReference type="EMBL" id="OUP61230.1"/>
    </source>
</evidence>
<comment type="subcellular location">
    <subcellularLocation>
        <location evidence="2">Cell membrane</location>
        <topology evidence="2">Multi-pass membrane protein</topology>
    </subcellularLocation>
</comment>
<evidence type="ECO:0000256" key="8">
    <source>
        <dbReference type="ARBA" id="ARBA00022989"/>
    </source>
</evidence>
<comment type="caution">
    <text evidence="11">The sequence shown here is derived from an EMBL/GenBank/DDBJ whole genome shotgun (WGS) entry which is preliminary data.</text>
</comment>
<sequence>MIVLHYLKDRLLAIIVFLMSFLILSFLFFLYRYELDMIIYAYMLIGVLILGVCIIDFYRYYKQHETLTTLQIKNNVSLSPFILDTSLKGQDYKKILQAMDQDKLRIIEENEARQKEQMDYFTLWAHQAKLPIAAMRLCLDTDPIDQKELKMQLLRMEQYTDMVLAYLRMNSTQTDYVFREQDLDDLIRQAIRHFSSEFIYRKVMLDFKETHTCVLTDEKWFVFVLEQILSNALKYTNPKGKIMIYLQDEHELVIEDNGIGIEQSDLKRVFERGFTGYNGRIDKKASGLGLYLCKEILDKLNHSIAIESKRHQGTKVIITLDRYDFGILKD</sequence>
<keyword evidence="8" id="KW-1133">Transmembrane helix</keyword>
<evidence type="ECO:0000256" key="5">
    <source>
        <dbReference type="ARBA" id="ARBA00022679"/>
    </source>
</evidence>
<dbReference type="AlphaFoldDB" id="A0A1Y3VUU1"/>
<keyword evidence="11" id="KW-0547">Nucleotide-binding</keyword>
<evidence type="ECO:0000256" key="10">
    <source>
        <dbReference type="ARBA" id="ARBA00023136"/>
    </source>
</evidence>
<keyword evidence="9" id="KW-0902">Two-component regulatory system</keyword>
<dbReference type="GO" id="GO:0005524">
    <property type="term" value="F:ATP binding"/>
    <property type="evidence" value="ECO:0007669"/>
    <property type="project" value="UniProtKB-KW"/>
</dbReference>
<dbReference type="PROSITE" id="PS50109">
    <property type="entry name" value="HIS_KIN"/>
    <property type="match status" value="1"/>
</dbReference>
<accession>A0A1Y3VUU1</accession>
<keyword evidence="11" id="KW-0067">ATP-binding</keyword>
<dbReference type="SUPFAM" id="SSF55874">
    <property type="entry name" value="ATPase domain of HSP90 chaperone/DNA topoisomerase II/histidine kinase"/>
    <property type="match status" value="1"/>
</dbReference>
<organism evidence="11 12">
    <name type="scientific">Faecalitalea cylindroides</name>
    <dbReference type="NCBI Taxonomy" id="39483"/>
    <lineage>
        <taxon>Bacteria</taxon>
        <taxon>Bacillati</taxon>
        <taxon>Bacillota</taxon>
        <taxon>Erysipelotrichia</taxon>
        <taxon>Erysipelotrichales</taxon>
        <taxon>Erysipelotrichaceae</taxon>
        <taxon>Faecalitalea</taxon>
    </lineage>
</organism>
<dbReference type="EMBL" id="NFKM01000005">
    <property type="protein sequence ID" value="OUP61230.1"/>
    <property type="molecule type" value="Genomic_DNA"/>
</dbReference>
<evidence type="ECO:0000313" key="12">
    <source>
        <dbReference type="Proteomes" id="UP000195447"/>
    </source>
</evidence>
<dbReference type="InterPro" id="IPR004358">
    <property type="entry name" value="Sig_transdc_His_kin-like_C"/>
</dbReference>
<dbReference type="InterPro" id="IPR003594">
    <property type="entry name" value="HATPase_dom"/>
</dbReference>
<dbReference type="GO" id="GO:0016036">
    <property type="term" value="P:cellular response to phosphate starvation"/>
    <property type="evidence" value="ECO:0007669"/>
    <property type="project" value="TreeGrafter"/>
</dbReference>
<dbReference type="Pfam" id="PF02518">
    <property type="entry name" value="HATPase_c"/>
    <property type="match status" value="1"/>
</dbReference>
<keyword evidence="7" id="KW-0418">Kinase</keyword>
<dbReference type="PANTHER" id="PTHR45453:SF2">
    <property type="entry name" value="HISTIDINE KINASE"/>
    <property type="match status" value="1"/>
</dbReference>
<evidence type="ECO:0000256" key="6">
    <source>
        <dbReference type="ARBA" id="ARBA00022692"/>
    </source>
</evidence>
<dbReference type="InterPro" id="IPR036890">
    <property type="entry name" value="HATPase_C_sf"/>
</dbReference>
<proteinExistence type="predicted"/>
<evidence type="ECO:0000256" key="4">
    <source>
        <dbReference type="ARBA" id="ARBA00022475"/>
    </source>
</evidence>
<dbReference type="GO" id="GO:0005886">
    <property type="term" value="C:plasma membrane"/>
    <property type="evidence" value="ECO:0007669"/>
    <property type="project" value="UniProtKB-SubCell"/>
</dbReference>
<reference evidence="12" key="1">
    <citation type="submission" date="2017-04" db="EMBL/GenBank/DDBJ databases">
        <title>Function of individual gut microbiota members based on whole genome sequencing of pure cultures obtained from chicken caecum.</title>
        <authorList>
            <person name="Medvecky M."/>
            <person name="Cejkova D."/>
            <person name="Polansky O."/>
            <person name="Karasova D."/>
            <person name="Kubasova T."/>
            <person name="Cizek A."/>
            <person name="Rychlik I."/>
        </authorList>
    </citation>
    <scope>NUCLEOTIDE SEQUENCE [LARGE SCALE GENOMIC DNA]</scope>
    <source>
        <strain evidence="12">An178</strain>
    </source>
</reference>
<dbReference type="PRINTS" id="PR00344">
    <property type="entry name" value="BCTRLSENSOR"/>
</dbReference>
<name>A0A1Y3VUU1_9FIRM</name>
<dbReference type="Proteomes" id="UP000195447">
    <property type="component" value="Unassembled WGS sequence"/>
</dbReference>
<keyword evidence="6" id="KW-0812">Transmembrane</keyword>
<dbReference type="EC" id="2.7.13.3" evidence="3"/>
<keyword evidence="12" id="KW-1185">Reference proteome</keyword>
<dbReference type="PANTHER" id="PTHR45453">
    <property type="entry name" value="PHOSPHATE REGULON SENSOR PROTEIN PHOR"/>
    <property type="match status" value="1"/>
</dbReference>
<keyword evidence="10" id="KW-0472">Membrane</keyword>
<gene>
    <name evidence="11" type="ORF">B5F14_03855</name>
</gene>
<dbReference type="RefSeq" id="WP_015536235.1">
    <property type="nucleotide sequence ID" value="NZ_CABKSV010000045.1"/>
</dbReference>
<comment type="catalytic activity">
    <reaction evidence="1">
        <text>ATP + protein L-histidine = ADP + protein N-phospho-L-histidine.</text>
        <dbReference type="EC" id="2.7.13.3"/>
    </reaction>
</comment>
<keyword evidence="5" id="KW-0808">Transferase</keyword>
<dbReference type="SMART" id="SM00387">
    <property type="entry name" value="HATPase_c"/>
    <property type="match status" value="1"/>
</dbReference>
<dbReference type="InterPro" id="IPR005467">
    <property type="entry name" value="His_kinase_dom"/>
</dbReference>
<evidence type="ECO:0000256" key="3">
    <source>
        <dbReference type="ARBA" id="ARBA00012438"/>
    </source>
</evidence>
<evidence type="ECO:0000256" key="2">
    <source>
        <dbReference type="ARBA" id="ARBA00004651"/>
    </source>
</evidence>
<evidence type="ECO:0000256" key="9">
    <source>
        <dbReference type="ARBA" id="ARBA00023012"/>
    </source>
</evidence>
<dbReference type="GO" id="GO:0000155">
    <property type="term" value="F:phosphorelay sensor kinase activity"/>
    <property type="evidence" value="ECO:0007669"/>
    <property type="project" value="TreeGrafter"/>
</dbReference>